<evidence type="ECO:0000313" key="9">
    <source>
        <dbReference type="Proteomes" id="UP001327560"/>
    </source>
</evidence>
<name>A0AAQ3JY13_9LILI</name>
<keyword evidence="4 7" id="KW-1133">Transmembrane helix</keyword>
<keyword evidence="3 7" id="KW-0812">Transmembrane</keyword>
<evidence type="ECO:0000256" key="2">
    <source>
        <dbReference type="ARBA" id="ARBA00022475"/>
    </source>
</evidence>
<organism evidence="8 9">
    <name type="scientific">Canna indica</name>
    <name type="common">Indian-shot</name>
    <dbReference type="NCBI Taxonomy" id="4628"/>
    <lineage>
        <taxon>Eukaryota</taxon>
        <taxon>Viridiplantae</taxon>
        <taxon>Streptophyta</taxon>
        <taxon>Embryophyta</taxon>
        <taxon>Tracheophyta</taxon>
        <taxon>Spermatophyta</taxon>
        <taxon>Magnoliopsida</taxon>
        <taxon>Liliopsida</taxon>
        <taxon>Zingiberales</taxon>
        <taxon>Cannaceae</taxon>
        <taxon>Canna</taxon>
    </lineage>
</organism>
<evidence type="ECO:0000313" key="8">
    <source>
        <dbReference type="EMBL" id="WOK98281.1"/>
    </source>
</evidence>
<evidence type="ECO:0000256" key="1">
    <source>
        <dbReference type="ARBA" id="ARBA00004651"/>
    </source>
</evidence>
<dbReference type="PANTHER" id="PTHR43302">
    <property type="entry name" value="TRANSPORTER ARSB-RELATED"/>
    <property type="match status" value="1"/>
</dbReference>
<evidence type="ECO:0000256" key="5">
    <source>
        <dbReference type="ARBA" id="ARBA00023136"/>
    </source>
</evidence>
<evidence type="ECO:0000256" key="4">
    <source>
        <dbReference type="ARBA" id="ARBA00022989"/>
    </source>
</evidence>
<feature type="transmembrane region" description="Helical" evidence="7">
    <location>
        <begin position="13"/>
        <end position="37"/>
    </location>
</feature>
<keyword evidence="2" id="KW-1003">Cell membrane</keyword>
<dbReference type="Proteomes" id="UP001327560">
    <property type="component" value="Chromosome 2"/>
</dbReference>
<gene>
    <name evidence="8" type="ORF">Cni_G06991</name>
</gene>
<keyword evidence="9" id="KW-1185">Reference proteome</keyword>
<dbReference type="PANTHER" id="PTHR43302:SF8">
    <property type="entry name" value="SILICON EFFLUX TRANSPORTER LSI3"/>
    <property type="match status" value="1"/>
</dbReference>
<keyword evidence="5 7" id="KW-0472">Membrane</keyword>
<protein>
    <submittedName>
        <fullName evidence="8">Uncharacterized protein</fullName>
    </submittedName>
</protein>
<feature type="region of interest" description="Disordered" evidence="6">
    <location>
        <begin position="72"/>
        <end position="100"/>
    </location>
</feature>
<sequence>MIAIQSRISYVKFFVGVAPAMLVGVVINVAILLCMFWNQLSPPKDGEDQGKEVEAAMTEDEVISYTFSPVRMLHPSPLHPQLSPQNPQRTPTNDVEKNIP</sequence>
<dbReference type="EMBL" id="CP136891">
    <property type="protein sequence ID" value="WOK98281.1"/>
    <property type="molecule type" value="Genomic_DNA"/>
</dbReference>
<feature type="compositionally biased region" description="Low complexity" evidence="6">
    <location>
        <begin position="73"/>
        <end position="88"/>
    </location>
</feature>
<evidence type="ECO:0000256" key="3">
    <source>
        <dbReference type="ARBA" id="ARBA00022692"/>
    </source>
</evidence>
<dbReference type="GO" id="GO:0005886">
    <property type="term" value="C:plasma membrane"/>
    <property type="evidence" value="ECO:0007669"/>
    <property type="project" value="UniProtKB-SubCell"/>
</dbReference>
<proteinExistence type="predicted"/>
<comment type="subcellular location">
    <subcellularLocation>
        <location evidence="1">Cell membrane</location>
        <topology evidence="1">Multi-pass membrane protein</topology>
    </subcellularLocation>
</comment>
<reference evidence="8 9" key="1">
    <citation type="submission" date="2023-10" db="EMBL/GenBank/DDBJ databases">
        <title>Chromosome-scale genome assembly provides insights into flower coloration mechanisms of Canna indica.</title>
        <authorList>
            <person name="Li C."/>
        </authorList>
    </citation>
    <scope>NUCLEOTIDE SEQUENCE [LARGE SCALE GENOMIC DNA]</scope>
    <source>
        <tissue evidence="8">Flower</tissue>
    </source>
</reference>
<dbReference type="AlphaFoldDB" id="A0AAQ3JY13"/>
<evidence type="ECO:0000256" key="7">
    <source>
        <dbReference type="SAM" id="Phobius"/>
    </source>
</evidence>
<evidence type="ECO:0000256" key="6">
    <source>
        <dbReference type="SAM" id="MobiDB-lite"/>
    </source>
</evidence>
<accession>A0AAQ3JY13</accession>